<protein>
    <submittedName>
        <fullName evidence="1">Uncharacterized protein</fullName>
    </submittedName>
</protein>
<comment type="caution">
    <text evidence="1">The sequence shown here is derived from an EMBL/GenBank/DDBJ whole genome shotgun (WGS) entry which is preliminary data.</text>
</comment>
<keyword evidence="2" id="KW-1185">Reference proteome</keyword>
<evidence type="ECO:0000313" key="2">
    <source>
        <dbReference type="Proteomes" id="UP001227268"/>
    </source>
</evidence>
<gene>
    <name evidence="1" type="ORF">QFC21_002081</name>
</gene>
<proteinExistence type="predicted"/>
<reference evidence="1" key="1">
    <citation type="submission" date="2023-04" db="EMBL/GenBank/DDBJ databases">
        <title>Draft Genome sequencing of Naganishia species isolated from polar environments using Oxford Nanopore Technology.</title>
        <authorList>
            <person name="Leo P."/>
            <person name="Venkateswaran K."/>
        </authorList>
    </citation>
    <scope>NUCLEOTIDE SEQUENCE</scope>
    <source>
        <strain evidence="1">MNA-CCFEE 5423</strain>
    </source>
</reference>
<sequence length="434" mass="46950">MSGIELVAELKGHTEPAWCVAWNPTRPLLASCSTDKSIRLYTYHFPSSSTDDTTATPVFTFLTEIPTAHKRTIRSIAWSPSGRTLVTGSFDSTVGIWEQLDERDDAEGLEPASGGVAVEDEEDGKGEWECVTTLEGHESECKSVGYSSDGALLASCSRDKSVWVWEVQPDSDFECISILASASYDASILLFADNPDADWGPFQKLQPSLPAVNPIVNSGVINTSDNGDVAISEQEEAQETGVTTNDSFTVPALKDPETIWSLAFSPCGMFLASGGDNGGIRIWARGGHSTEARWTEVAHYRAHDPRACFSLSWTGPLSSSESERDEDNLGCLASTGGDGRIAVWQVKKTSETILSSHLSSPVPKITATIIGLQEHAHEIHDINSIAWCRRAIPEDAAEGSNAYLRAVKAQRKTRRLLATAGDDGSVKVWRATED</sequence>
<dbReference type="Proteomes" id="UP001227268">
    <property type="component" value="Unassembled WGS sequence"/>
</dbReference>
<evidence type="ECO:0000313" key="1">
    <source>
        <dbReference type="EMBL" id="KAJ9104583.1"/>
    </source>
</evidence>
<name>A0ACC2VZM5_9TREE</name>
<organism evidence="1 2">
    <name type="scientific">Naganishia friedmannii</name>
    <dbReference type="NCBI Taxonomy" id="89922"/>
    <lineage>
        <taxon>Eukaryota</taxon>
        <taxon>Fungi</taxon>
        <taxon>Dikarya</taxon>
        <taxon>Basidiomycota</taxon>
        <taxon>Agaricomycotina</taxon>
        <taxon>Tremellomycetes</taxon>
        <taxon>Filobasidiales</taxon>
        <taxon>Filobasidiaceae</taxon>
        <taxon>Naganishia</taxon>
    </lineage>
</organism>
<accession>A0ACC2VZM5</accession>
<dbReference type="EMBL" id="JASBWT010000005">
    <property type="protein sequence ID" value="KAJ9104583.1"/>
    <property type="molecule type" value="Genomic_DNA"/>
</dbReference>